<evidence type="ECO:0000313" key="3">
    <source>
        <dbReference type="Proteomes" id="UP000006882"/>
    </source>
</evidence>
<reference evidence="2 3" key="1">
    <citation type="journal article" date="2013" name="Nat. Genet.">
        <title>The high-quality draft genome of peach (Prunus persica) identifies unique patterns of genetic diversity, domestication and genome evolution.</title>
        <authorList>
            <consortium name="International Peach Genome Initiative"/>
            <person name="Verde I."/>
            <person name="Abbott A.G."/>
            <person name="Scalabrin S."/>
            <person name="Jung S."/>
            <person name="Shu S."/>
            <person name="Marroni F."/>
            <person name="Zhebentyayeva T."/>
            <person name="Dettori M.T."/>
            <person name="Grimwood J."/>
            <person name="Cattonaro F."/>
            <person name="Zuccolo A."/>
            <person name="Rossini L."/>
            <person name="Jenkins J."/>
            <person name="Vendramin E."/>
            <person name="Meisel L.A."/>
            <person name="Decroocq V."/>
            <person name="Sosinski B."/>
            <person name="Prochnik S."/>
            <person name="Mitros T."/>
            <person name="Policriti A."/>
            <person name="Cipriani G."/>
            <person name="Dondini L."/>
            <person name="Ficklin S."/>
            <person name="Goodstein D.M."/>
            <person name="Xuan P."/>
            <person name="Del Fabbro C."/>
            <person name="Aramini V."/>
            <person name="Copetti D."/>
            <person name="Gonzalez S."/>
            <person name="Horner D.S."/>
            <person name="Falchi R."/>
            <person name="Lucas S."/>
            <person name="Mica E."/>
            <person name="Maldonado J."/>
            <person name="Lazzari B."/>
            <person name="Bielenberg D."/>
            <person name="Pirona R."/>
            <person name="Miculan M."/>
            <person name="Barakat A."/>
            <person name="Testolin R."/>
            <person name="Stella A."/>
            <person name="Tartarini S."/>
            <person name="Tonutti P."/>
            <person name="Arus P."/>
            <person name="Orellana A."/>
            <person name="Wells C."/>
            <person name="Main D."/>
            <person name="Vizzotto G."/>
            <person name="Silva H."/>
            <person name="Salamini F."/>
            <person name="Schmutz J."/>
            <person name="Morgante M."/>
            <person name="Rokhsar D.S."/>
        </authorList>
    </citation>
    <scope>NUCLEOTIDE SEQUENCE [LARGE SCALE GENOMIC DNA]</scope>
    <source>
        <strain evidence="3">cv. Nemared</strain>
    </source>
</reference>
<protein>
    <recommendedName>
        <fullName evidence="4">Extensin domain-containing protein</fullName>
    </recommendedName>
</protein>
<dbReference type="PANTHER" id="PTHR36586">
    <property type="entry name" value="PROLINE-RICH EXTENSIN-LIKE"/>
    <property type="match status" value="1"/>
</dbReference>
<proteinExistence type="predicted"/>
<dbReference type="Gramene" id="ONI13792">
    <property type="protein sequence ID" value="ONI13792"/>
    <property type="gene ID" value="PRUPE_4G245400"/>
</dbReference>
<dbReference type="EMBL" id="CM007654">
    <property type="protein sequence ID" value="ONI13792.1"/>
    <property type="molecule type" value="Genomic_DNA"/>
</dbReference>
<keyword evidence="3" id="KW-1185">Reference proteome</keyword>
<sequence length="211" mass="24631">MSDIRCTKLVQKLNICIATSRYLTEFPFFRYVLGVRKELKGTKDASLEHSTQNQLEHNKQINRQLCNIFTKKYNFWQSELNCQKTMKSSEQPRHQPLMFYAVALCLLATSVLANNPYTYSSPPPPKQAQHYYNYPPPKHSVHPPYRYKSPPPPKYVKSPPYHYKSPPPPHYHHKSPPPYHYKSPPPPSPSPPPPYVYKSPHLRHVTSLIRL</sequence>
<dbReference type="PRINTS" id="PR01217">
    <property type="entry name" value="PRICHEXTENSN"/>
</dbReference>
<organism evidence="2 3">
    <name type="scientific">Prunus persica</name>
    <name type="common">Peach</name>
    <name type="synonym">Amygdalus persica</name>
    <dbReference type="NCBI Taxonomy" id="3760"/>
    <lineage>
        <taxon>Eukaryota</taxon>
        <taxon>Viridiplantae</taxon>
        <taxon>Streptophyta</taxon>
        <taxon>Embryophyta</taxon>
        <taxon>Tracheophyta</taxon>
        <taxon>Spermatophyta</taxon>
        <taxon>Magnoliopsida</taxon>
        <taxon>eudicotyledons</taxon>
        <taxon>Gunneridae</taxon>
        <taxon>Pentapetalae</taxon>
        <taxon>rosids</taxon>
        <taxon>fabids</taxon>
        <taxon>Rosales</taxon>
        <taxon>Rosaceae</taxon>
        <taxon>Amygdaloideae</taxon>
        <taxon>Amygdaleae</taxon>
        <taxon>Prunus</taxon>
    </lineage>
</organism>
<gene>
    <name evidence="2" type="ORF">PRUPE_4G245400</name>
</gene>
<evidence type="ECO:0000256" key="1">
    <source>
        <dbReference type="SAM" id="MobiDB-lite"/>
    </source>
</evidence>
<dbReference type="PANTHER" id="PTHR36586:SF43">
    <property type="entry name" value="EXTENSIN-LIKE PROTEIN-RELATED"/>
    <property type="match status" value="1"/>
</dbReference>
<evidence type="ECO:0008006" key="4">
    <source>
        <dbReference type="Google" id="ProtNLM"/>
    </source>
</evidence>
<name>A0A251PQK6_PRUPE</name>
<feature type="compositionally biased region" description="Pro residues" evidence="1">
    <location>
        <begin position="176"/>
        <end position="195"/>
    </location>
</feature>
<evidence type="ECO:0000313" key="2">
    <source>
        <dbReference type="EMBL" id="ONI13792.1"/>
    </source>
</evidence>
<dbReference type="STRING" id="3760.A0A251PQK6"/>
<accession>A0A251PQK6</accession>
<dbReference type="AlphaFoldDB" id="A0A251PQK6"/>
<feature type="region of interest" description="Disordered" evidence="1">
    <location>
        <begin position="156"/>
        <end position="199"/>
    </location>
</feature>
<dbReference type="Proteomes" id="UP000006882">
    <property type="component" value="Chromosome G4"/>
</dbReference>